<reference evidence="3 4" key="1">
    <citation type="journal article" date="2015" name="Nature">
        <title>rRNA introns, odd ribosomes, and small enigmatic genomes across a large radiation of phyla.</title>
        <authorList>
            <person name="Brown C.T."/>
            <person name="Hug L.A."/>
            <person name="Thomas B.C."/>
            <person name="Sharon I."/>
            <person name="Castelle C.J."/>
            <person name="Singh A."/>
            <person name="Wilkins M.J."/>
            <person name="Williams K.H."/>
            <person name="Banfield J.F."/>
        </authorList>
    </citation>
    <scope>NUCLEOTIDE SEQUENCE [LARGE SCALE GENOMIC DNA]</scope>
</reference>
<evidence type="ECO:0000313" key="4">
    <source>
        <dbReference type="Proteomes" id="UP000034380"/>
    </source>
</evidence>
<keyword evidence="2" id="KW-0472">Membrane</keyword>
<gene>
    <name evidence="3" type="ORF">UU70_C0001G0011</name>
</gene>
<name>A0A0G0WPJ2_9BACT</name>
<feature type="region of interest" description="Disordered" evidence="1">
    <location>
        <begin position="17"/>
        <end position="38"/>
    </location>
</feature>
<keyword evidence="2" id="KW-0812">Transmembrane</keyword>
<protein>
    <submittedName>
        <fullName evidence="3">Uncharacterized protein</fullName>
    </submittedName>
</protein>
<dbReference type="EMBL" id="LCBQ01000001">
    <property type="protein sequence ID" value="KKS14022.1"/>
    <property type="molecule type" value="Genomic_DNA"/>
</dbReference>
<dbReference type="Proteomes" id="UP000034380">
    <property type="component" value="Unassembled WGS sequence"/>
</dbReference>
<feature type="transmembrane region" description="Helical" evidence="2">
    <location>
        <begin position="65"/>
        <end position="83"/>
    </location>
</feature>
<comment type="caution">
    <text evidence="3">The sequence shown here is derived from an EMBL/GenBank/DDBJ whole genome shotgun (WGS) entry which is preliminary data.</text>
</comment>
<dbReference type="AlphaFoldDB" id="A0A0G0WPJ2"/>
<evidence type="ECO:0000313" key="3">
    <source>
        <dbReference type="EMBL" id="KKS14022.1"/>
    </source>
</evidence>
<proteinExistence type="predicted"/>
<sequence>MARARVRGLVIQGVTSSEPSVTTTSAGDAAKAPRTKRTSADKIVPIEEEMWHIHGPAMSRWTEVHIYWVLPLGAVLLFCLVLWSTGFSFRQGRATTPVPVVASSPASAPAPQEDPPSASSQPVELTPEELDRRHTEYLRVPPADRICTHQVAITNAVFSLKN</sequence>
<evidence type="ECO:0000256" key="2">
    <source>
        <dbReference type="SAM" id="Phobius"/>
    </source>
</evidence>
<keyword evidence="2" id="KW-1133">Transmembrane helix</keyword>
<evidence type="ECO:0000256" key="1">
    <source>
        <dbReference type="SAM" id="MobiDB-lite"/>
    </source>
</evidence>
<feature type="compositionally biased region" description="Low complexity" evidence="1">
    <location>
        <begin position="99"/>
        <end position="122"/>
    </location>
</feature>
<organism evidence="3 4">
    <name type="scientific">Candidatus Yanofskybacteria bacterium GW2011_GWA1_41_6</name>
    <dbReference type="NCBI Taxonomy" id="1619020"/>
    <lineage>
        <taxon>Bacteria</taxon>
        <taxon>Candidatus Yanofskyibacteriota</taxon>
    </lineage>
</organism>
<feature type="region of interest" description="Disordered" evidence="1">
    <location>
        <begin position="99"/>
        <end position="130"/>
    </location>
</feature>
<accession>A0A0G0WPJ2</accession>